<dbReference type="Proteomes" id="UP001385951">
    <property type="component" value="Unassembled WGS sequence"/>
</dbReference>
<evidence type="ECO:0000313" key="1">
    <source>
        <dbReference type="EMBL" id="KAK7682042.1"/>
    </source>
</evidence>
<proteinExistence type="predicted"/>
<protein>
    <submittedName>
        <fullName evidence="1">Uncharacterized protein</fullName>
    </submittedName>
</protein>
<reference evidence="1 2" key="1">
    <citation type="submission" date="2022-09" db="EMBL/GenBank/DDBJ databases">
        <authorList>
            <person name="Palmer J.M."/>
        </authorList>
    </citation>
    <scope>NUCLEOTIDE SEQUENCE [LARGE SCALE GENOMIC DNA]</scope>
    <source>
        <strain evidence="1 2">DSM 7382</strain>
    </source>
</reference>
<name>A0AAW0FPI7_9APHY</name>
<gene>
    <name evidence="1" type="ORF">QCA50_015006</name>
</gene>
<sequence length="136" mass="14716">MAWCLYRSAWYFLEPVTSLGITTRSTKPEPTLQVGSVRPEASGLDLNYKLPVPTIYHSTSNCTSNCTSIRLTHISEKGHLGIILTIASVLPSSTGTSHDTLVSTVLMGINNNFTGTLKSGNHISPAFHPSVFQLVL</sequence>
<evidence type="ECO:0000313" key="2">
    <source>
        <dbReference type="Proteomes" id="UP001385951"/>
    </source>
</evidence>
<organism evidence="1 2">
    <name type="scientific">Cerrena zonata</name>
    <dbReference type="NCBI Taxonomy" id="2478898"/>
    <lineage>
        <taxon>Eukaryota</taxon>
        <taxon>Fungi</taxon>
        <taxon>Dikarya</taxon>
        <taxon>Basidiomycota</taxon>
        <taxon>Agaricomycotina</taxon>
        <taxon>Agaricomycetes</taxon>
        <taxon>Polyporales</taxon>
        <taxon>Cerrenaceae</taxon>
        <taxon>Cerrena</taxon>
    </lineage>
</organism>
<dbReference type="AlphaFoldDB" id="A0AAW0FPI7"/>
<dbReference type="EMBL" id="JASBNA010000038">
    <property type="protein sequence ID" value="KAK7682042.1"/>
    <property type="molecule type" value="Genomic_DNA"/>
</dbReference>
<accession>A0AAW0FPI7</accession>
<comment type="caution">
    <text evidence="1">The sequence shown here is derived from an EMBL/GenBank/DDBJ whole genome shotgun (WGS) entry which is preliminary data.</text>
</comment>
<keyword evidence="2" id="KW-1185">Reference proteome</keyword>